<dbReference type="AlphaFoldDB" id="A0A8H5GN77"/>
<dbReference type="InterPro" id="IPR012337">
    <property type="entry name" value="RNaseH-like_sf"/>
</dbReference>
<evidence type="ECO:0000256" key="9">
    <source>
        <dbReference type="ARBA" id="ARBA00042761"/>
    </source>
</evidence>
<evidence type="ECO:0000256" key="6">
    <source>
        <dbReference type="ARBA" id="ARBA00022842"/>
    </source>
</evidence>
<feature type="region of interest" description="Disordered" evidence="10">
    <location>
        <begin position="191"/>
        <end position="217"/>
    </location>
</feature>
<accession>A0A8H5GN77</accession>
<dbReference type="Pfam" id="PF13976">
    <property type="entry name" value="gag_pre-integrs"/>
    <property type="match status" value="1"/>
</dbReference>
<dbReference type="InterPro" id="IPR054722">
    <property type="entry name" value="PolX-like_BBD"/>
</dbReference>
<evidence type="ECO:0000256" key="1">
    <source>
        <dbReference type="ARBA" id="ARBA00004123"/>
    </source>
</evidence>
<comment type="subcellular location">
    <subcellularLocation>
        <location evidence="1">Nucleus</location>
    </subcellularLocation>
</comment>
<evidence type="ECO:0000313" key="15">
    <source>
        <dbReference type="Proteomes" id="UP000565441"/>
    </source>
</evidence>
<evidence type="ECO:0000259" key="11">
    <source>
        <dbReference type="Pfam" id="PF01612"/>
    </source>
</evidence>
<dbReference type="InterPro" id="IPR036397">
    <property type="entry name" value="RNaseH_sf"/>
</dbReference>
<evidence type="ECO:0000259" key="12">
    <source>
        <dbReference type="Pfam" id="PF13976"/>
    </source>
</evidence>
<protein>
    <recommendedName>
        <fullName evidence="8">3'-5' exonuclease</fullName>
    </recommendedName>
    <alternativeName>
        <fullName evidence="9">Werner Syndrome-like exonuclease</fullName>
    </alternativeName>
</protein>
<dbReference type="Pfam" id="PF14223">
    <property type="entry name" value="Retrotran_gag_2"/>
    <property type="match status" value="1"/>
</dbReference>
<proteinExistence type="predicted"/>
<dbReference type="InterPro" id="IPR002562">
    <property type="entry name" value="3'-5'_exonuclease_dom"/>
</dbReference>
<evidence type="ECO:0000313" key="14">
    <source>
        <dbReference type="EMBL" id="KAF5368208.1"/>
    </source>
</evidence>
<keyword evidence="6" id="KW-0460">Magnesium</keyword>
<reference evidence="14 15" key="1">
    <citation type="journal article" date="2020" name="ISME J.">
        <title>Uncovering the hidden diversity of litter-decomposition mechanisms in mushroom-forming fungi.</title>
        <authorList>
            <person name="Floudas D."/>
            <person name="Bentzer J."/>
            <person name="Ahren D."/>
            <person name="Johansson T."/>
            <person name="Persson P."/>
            <person name="Tunlid A."/>
        </authorList>
    </citation>
    <scope>NUCLEOTIDE SEQUENCE [LARGE SCALE GENOMIC DNA]</scope>
    <source>
        <strain evidence="14 15">CBS 661.87</strain>
    </source>
</reference>
<evidence type="ECO:0000256" key="2">
    <source>
        <dbReference type="ARBA" id="ARBA00022722"/>
    </source>
</evidence>
<dbReference type="InterPro" id="IPR025724">
    <property type="entry name" value="GAG-pre-integrase_dom"/>
</dbReference>
<dbReference type="Pfam" id="PF22936">
    <property type="entry name" value="Pol_BBD"/>
    <property type="match status" value="1"/>
</dbReference>
<evidence type="ECO:0000256" key="8">
    <source>
        <dbReference type="ARBA" id="ARBA00040531"/>
    </source>
</evidence>
<gene>
    <name evidence="14" type="ORF">D9615_010532</name>
</gene>
<feature type="domain" description="Retrovirus-related Pol polyprotein from transposon TNT 1-94-like beta-barrel" evidence="13">
    <location>
        <begin position="487"/>
        <end position="570"/>
    </location>
</feature>
<dbReference type="Pfam" id="PF01612">
    <property type="entry name" value="DNA_pol_A_exo1"/>
    <property type="match status" value="1"/>
</dbReference>
<sequence>MPQSVPEDGSRIVIGLDIEYQVETTGQGGPGAQPRARTGQVDVIQIATLDIIYVFKAFLTSDQIIKAGRAIKADLQRVAEAWSIFELGALLETPDTCLIDLGMMAKLKGKVSDASTGLAALSAIILQKRLSKADSIRCSQWSTPKLTDAQKNYAALDVYANKRAPQSSNTACLDPEATRLRGANGYLNGVTQKPVAKSSSEPVATPTELSSPTPSPEEWDARDAWLLALITYNTKNPIGLGVNMEGSAAEAWKSLTDTYDDASDFAAADAERTLRNTMYAEGTDFSEHIKDLRTKWKEATEKGALVPDKAFKVIILDSLPEPWNVIASTLYSVSTSSIAISRLTLHWDRLRRQNASAGTTTTVLQTRTTSTPKPKSTLICVNSNCGRTGHTIENCYWKGGGKEGQFPANFRNRGRTGNTATTAANTTAAVADAGSATTANIASTVQNPSVTYALSACIANDIEEIYSPDTKMTQTLVLASTAVVPTFADSGASDHCFVDRGMFTDYMPYAVPRQGQAANKGSTFNILGQGTVKITVSVNGATSQLIFRTALHTPELAANLVSIAKFDEAGHTVSFAKDRATFTDPGGRTFMVGEGLDGMYRLDIATPRALVARSQSTPVDLDVWHRRFGHASVSAIRELAQKGLVDGLNIKGGLSVKGLCEDCVYGKHTARPYDGVVIPESEVNHRAHFDLWGPAMVISMGGASYMMLGATT</sequence>
<dbReference type="PANTHER" id="PTHR13620">
    <property type="entry name" value="3-5 EXONUCLEASE"/>
    <property type="match status" value="1"/>
</dbReference>
<dbReference type="GO" id="GO:0046872">
    <property type="term" value="F:metal ion binding"/>
    <property type="evidence" value="ECO:0007669"/>
    <property type="project" value="UniProtKB-KW"/>
</dbReference>
<dbReference type="PANTHER" id="PTHR13620:SF109">
    <property type="entry name" value="3'-5' EXONUCLEASE"/>
    <property type="match status" value="1"/>
</dbReference>
<dbReference type="EMBL" id="JAACJP010000061">
    <property type="protein sequence ID" value="KAF5368208.1"/>
    <property type="molecule type" value="Genomic_DNA"/>
</dbReference>
<dbReference type="GO" id="GO:0005634">
    <property type="term" value="C:nucleus"/>
    <property type="evidence" value="ECO:0007669"/>
    <property type="project" value="UniProtKB-SubCell"/>
</dbReference>
<keyword evidence="3" id="KW-0479">Metal-binding</keyword>
<evidence type="ECO:0000256" key="5">
    <source>
        <dbReference type="ARBA" id="ARBA00022839"/>
    </source>
</evidence>
<organism evidence="14 15">
    <name type="scientific">Tricholomella constricta</name>
    <dbReference type="NCBI Taxonomy" id="117010"/>
    <lineage>
        <taxon>Eukaryota</taxon>
        <taxon>Fungi</taxon>
        <taxon>Dikarya</taxon>
        <taxon>Basidiomycota</taxon>
        <taxon>Agaricomycotina</taxon>
        <taxon>Agaricomycetes</taxon>
        <taxon>Agaricomycetidae</taxon>
        <taxon>Agaricales</taxon>
        <taxon>Tricholomatineae</taxon>
        <taxon>Lyophyllaceae</taxon>
        <taxon>Tricholomella</taxon>
    </lineage>
</organism>
<dbReference type="GO" id="GO:0008408">
    <property type="term" value="F:3'-5' exonuclease activity"/>
    <property type="evidence" value="ECO:0007669"/>
    <property type="project" value="InterPro"/>
</dbReference>
<keyword evidence="4" id="KW-0378">Hydrolase</keyword>
<dbReference type="GO" id="GO:0003676">
    <property type="term" value="F:nucleic acid binding"/>
    <property type="evidence" value="ECO:0007669"/>
    <property type="project" value="InterPro"/>
</dbReference>
<dbReference type="OrthoDB" id="3035098at2759"/>
<name>A0A8H5GN77_9AGAR</name>
<feature type="domain" description="3'-5' exonuclease" evidence="11">
    <location>
        <begin position="37"/>
        <end position="160"/>
    </location>
</feature>
<evidence type="ECO:0000256" key="10">
    <source>
        <dbReference type="SAM" id="MobiDB-lite"/>
    </source>
</evidence>
<keyword evidence="5" id="KW-0269">Exonuclease</keyword>
<dbReference type="InterPro" id="IPR051132">
    <property type="entry name" value="3-5_Exonuclease_domain"/>
</dbReference>
<keyword evidence="2" id="KW-0540">Nuclease</keyword>
<dbReference type="SUPFAM" id="SSF53098">
    <property type="entry name" value="Ribonuclease H-like"/>
    <property type="match status" value="1"/>
</dbReference>
<dbReference type="Gene3D" id="3.30.420.10">
    <property type="entry name" value="Ribonuclease H-like superfamily/Ribonuclease H"/>
    <property type="match status" value="1"/>
</dbReference>
<evidence type="ECO:0000256" key="4">
    <source>
        <dbReference type="ARBA" id="ARBA00022801"/>
    </source>
</evidence>
<comment type="caution">
    <text evidence="14">The sequence shown here is derived from an EMBL/GenBank/DDBJ whole genome shotgun (WGS) entry which is preliminary data.</text>
</comment>
<evidence type="ECO:0000256" key="3">
    <source>
        <dbReference type="ARBA" id="ARBA00022723"/>
    </source>
</evidence>
<evidence type="ECO:0000259" key="13">
    <source>
        <dbReference type="Pfam" id="PF22936"/>
    </source>
</evidence>
<keyword evidence="7" id="KW-0539">Nucleus</keyword>
<dbReference type="GO" id="GO:0006139">
    <property type="term" value="P:nucleobase-containing compound metabolic process"/>
    <property type="evidence" value="ECO:0007669"/>
    <property type="project" value="InterPro"/>
</dbReference>
<dbReference type="Proteomes" id="UP000565441">
    <property type="component" value="Unassembled WGS sequence"/>
</dbReference>
<feature type="domain" description="GAG-pre-integrase" evidence="12">
    <location>
        <begin position="598"/>
        <end position="668"/>
    </location>
</feature>
<evidence type="ECO:0000256" key="7">
    <source>
        <dbReference type="ARBA" id="ARBA00023242"/>
    </source>
</evidence>
<keyword evidence="15" id="KW-1185">Reference proteome</keyword>